<evidence type="ECO:0000313" key="1">
    <source>
        <dbReference type="EMBL" id="EDO55028.1"/>
    </source>
</evidence>
<accession>A0ABC9NE65</accession>
<organism evidence="1 2">
    <name type="scientific">Bacteroides uniformis (strain ATCC 8492 / DSM 6597 / CCUG 4942 / CIP 103695 / JCM 5828 / KCTC 5204 / NCTC 13054 / VPI 0061)</name>
    <dbReference type="NCBI Taxonomy" id="411479"/>
    <lineage>
        <taxon>Bacteria</taxon>
        <taxon>Pseudomonadati</taxon>
        <taxon>Bacteroidota</taxon>
        <taxon>Bacteroidia</taxon>
        <taxon>Bacteroidales</taxon>
        <taxon>Bacteroidaceae</taxon>
        <taxon>Bacteroides</taxon>
    </lineage>
</organism>
<protein>
    <submittedName>
        <fullName evidence="1">Uncharacterized protein</fullName>
    </submittedName>
</protein>
<dbReference type="AlphaFoldDB" id="A0ABC9NE65"/>
<reference evidence="1" key="2">
    <citation type="submission" date="2013-11" db="EMBL/GenBank/DDBJ databases">
        <title>Draft genome sequence of Bacteroides uniformis (ATCC 8492).</title>
        <authorList>
            <person name="Sudarsanam P."/>
            <person name="Ley R."/>
            <person name="Guruge J."/>
            <person name="Turnbaugh P.J."/>
            <person name="Mahowald M."/>
            <person name="Liep D."/>
            <person name="Gordon J."/>
        </authorList>
    </citation>
    <scope>NUCLEOTIDE SEQUENCE</scope>
    <source>
        <strain evidence="1">ATCC 8492</strain>
    </source>
</reference>
<keyword evidence="2" id="KW-1185">Reference proteome</keyword>
<evidence type="ECO:0000313" key="2">
    <source>
        <dbReference type="Proteomes" id="UP000004110"/>
    </source>
</evidence>
<gene>
    <name evidence="1" type="ORF">BACUNI_01116</name>
</gene>
<name>A0ABC9NE65_BACUC</name>
<comment type="caution">
    <text evidence="1">The sequence shown here is derived from an EMBL/GenBank/DDBJ whole genome shotgun (WGS) entry which is preliminary data.</text>
</comment>
<proteinExistence type="predicted"/>
<sequence>MHHLCSGKSLIVRYGSSSSSCLLQSFHILSSSLFVLSFDRWQYNLSFPARFISWNFHIFVSISMLHKCVREECIRQ</sequence>
<dbReference type="Proteomes" id="UP000004110">
    <property type="component" value="Unassembled WGS sequence"/>
</dbReference>
<dbReference type="EMBL" id="AAYH02000039">
    <property type="protein sequence ID" value="EDO55028.1"/>
    <property type="molecule type" value="Genomic_DNA"/>
</dbReference>
<reference evidence="1" key="1">
    <citation type="submission" date="2007-06" db="EMBL/GenBank/DDBJ databases">
        <authorList>
            <person name="Fulton L."/>
            <person name="Clifton S."/>
            <person name="Fulton B."/>
            <person name="Xu J."/>
            <person name="Minx P."/>
            <person name="Pepin K.H."/>
            <person name="Johnson M."/>
            <person name="Thiruvilangam P."/>
            <person name="Bhonagiri V."/>
            <person name="Nash W.E."/>
            <person name="Mardis E.R."/>
            <person name="Wilson R.K."/>
        </authorList>
    </citation>
    <scope>NUCLEOTIDE SEQUENCE [LARGE SCALE GENOMIC DNA]</scope>
    <source>
        <strain evidence="1">ATCC 8492</strain>
    </source>
</reference>